<keyword evidence="2 6" id="KW-0547">Nucleotide-binding</keyword>
<dbReference type="PANTHER" id="PTHR42749">
    <property type="entry name" value="CELL SHAPE-DETERMINING PROTEIN MREB"/>
    <property type="match status" value="1"/>
</dbReference>
<evidence type="ECO:0000256" key="6">
    <source>
        <dbReference type="HAMAP-Rule" id="MF_02207"/>
    </source>
</evidence>
<comment type="subcellular location">
    <subcellularLocation>
        <location evidence="6">Cytoplasm</location>
    </subcellularLocation>
    <text evidence="6">Membrane-associated.</text>
</comment>
<accession>A0A348AKD8</accession>
<keyword evidence="1 6" id="KW-0963">Cytoplasm</keyword>
<dbReference type="EMBL" id="AP018449">
    <property type="protein sequence ID" value="BBB91536.1"/>
    <property type="molecule type" value="Genomic_DNA"/>
</dbReference>
<protein>
    <recommendedName>
        <fullName evidence="6">Cell shape-determining protein MreB</fullName>
    </recommendedName>
</protein>
<comment type="function">
    <text evidence="6">Forms membrane-associated dynamic filaments that are essential for cell shape determination. Acts by regulating cell wall synthesis and cell elongation, and thus cell shape. A feedback loop between cell geometry and MreB localization may maintain elongated cell shape by targeting cell wall growth to regions of negative cell wall curvature.</text>
</comment>
<dbReference type="GO" id="GO:0000902">
    <property type="term" value="P:cell morphogenesis"/>
    <property type="evidence" value="ECO:0007669"/>
    <property type="project" value="InterPro"/>
</dbReference>
<dbReference type="InterPro" id="IPR004753">
    <property type="entry name" value="MreB"/>
</dbReference>
<dbReference type="Gene3D" id="3.30.420.40">
    <property type="match status" value="2"/>
</dbReference>
<dbReference type="InterPro" id="IPR043129">
    <property type="entry name" value="ATPase_NBD"/>
</dbReference>
<feature type="binding site" evidence="6">
    <location>
        <begin position="286"/>
        <end position="289"/>
    </location>
    <ligand>
        <name>ATP</name>
        <dbReference type="ChEBI" id="CHEBI:30616"/>
    </ligand>
</feature>
<dbReference type="KEGG" id="mana:MAMMFC1_02220"/>
<comment type="subunit">
    <text evidence="6">Forms polymers.</text>
</comment>
<dbReference type="SUPFAM" id="SSF53067">
    <property type="entry name" value="Actin-like ATPase domain"/>
    <property type="match status" value="2"/>
</dbReference>
<keyword evidence="3 6" id="KW-0067">ATP-binding</keyword>
<evidence type="ECO:0000256" key="3">
    <source>
        <dbReference type="ARBA" id="ARBA00022840"/>
    </source>
</evidence>
<dbReference type="HAMAP" id="MF_02207">
    <property type="entry name" value="MreB"/>
    <property type="match status" value="1"/>
</dbReference>
<gene>
    <name evidence="7" type="primary">mreB_2</name>
    <name evidence="6" type="synonym">mreB</name>
    <name evidence="7" type="ORF">MAMMFC1_02220</name>
</gene>
<name>A0A348AKD8_9FIRM</name>
<dbReference type="InterPro" id="IPR056546">
    <property type="entry name" value="MreB_MamK-like"/>
</dbReference>
<dbReference type="NCBIfam" id="TIGR00904">
    <property type="entry name" value="mreB"/>
    <property type="match status" value="1"/>
</dbReference>
<feature type="binding site" evidence="6">
    <location>
        <begin position="13"/>
        <end position="15"/>
    </location>
    <ligand>
        <name>ATP</name>
        <dbReference type="ChEBI" id="CHEBI:30616"/>
    </ligand>
</feature>
<proteinExistence type="inferred from homology"/>
<dbReference type="CDD" id="cd10225">
    <property type="entry name" value="ASKHA_NBD_MreB-like"/>
    <property type="match status" value="1"/>
</dbReference>
<organism evidence="7 8">
    <name type="scientific">Methylomusa anaerophila</name>
    <dbReference type="NCBI Taxonomy" id="1930071"/>
    <lineage>
        <taxon>Bacteria</taxon>
        <taxon>Bacillati</taxon>
        <taxon>Bacillota</taxon>
        <taxon>Negativicutes</taxon>
        <taxon>Selenomonadales</taxon>
        <taxon>Sporomusaceae</taxon>
        <taxon>Methylomusa</taxon>
    </lineage>
</organism>
<dbReference type="Pfam" id="PF06723">
    <property type="entry name" value="MreB_Mbl"/>
    <property type="match status" value="1"/>
</dbReference>
<comment type="similarity">
    <text evidence="5 6">Belongs to the FtsA/MreB family.</text>
</comment>
<dbReference type="GO" id="GO:0005524">
    <property type="term" value="F:ATP binding"/>
    <property type="evidence" value="ECO:0007669"/>
    <property type="project" value="UniProtKB-KW"/>
</dbReference>
<evidence type="ECO:0000313" key="7">
    <source>
        <dbReference type="EMBL" id="BBB91536.1"/>
    </source>
</evidence>
<dbReference type="GO" id="GO:0005737">
    <property type="term" value="C:cytoplasm"/>
    <property type="evidence" value="ECO:0007669"/>
    <property type="project" value="UniProtKB-SubCell"/>
</dbReference>
<dbReference type="OrthoDB" id="9768127at2"/>
<dbReference type="RefSeq" id="WP_126308544.1">
    <property type="nucleotide sequence ID" value="NZ_AP018449.1"/>
</dbReference>
<dbReference type="Proteomes" id="UP000276437">
    <property type="component" value="Chromosome"/>
</dbReference>
<sequence length="343" mass="36764">MFGSMDIGVDLGTANILIYIKGKGIVLREPSVVAIDRDSNRVLAIGEEARRMLGRTPGNIIAIRPLSEGVIADYDTTESMLRHFIQKVVGKKFFFFKPRIMVCIPSGVTTVEKRAVLEAAMQAGARKTYLIEEPLAAALGAGLEISEPCGAMVVDIGGGTTDVAVLSLGGIVVSESLRLGGDKFDEALVRHVKKEYNILIGERTAEEIKMTIGTAYPSERDESMEIRGRDLVSGLPKTIRITSVETREALSEPISLIIECVKSVLEKTPPELAADIVDRGIVMTGGGSLIHGLDKLINHETGIPTYLAEDPLSCVALGTGKALEALANLQDSLTTLKKGSISY</sequence>
<evidence type="ECO:0000256" key="1">
    <source>
        <dbReference type="ARBA" id="ARBA00022490"/>
    </source>
</evidence>
<dbReference type="PRINTS" id="PR01652">
    <property type="entry name" value="SHAPEPROTEIN"/>
</dbReference>
<keyword evidence="8" id="KW-1185">Reference proteome</keyword>
<reference evidence="7 8" key="1">
    <citation type="journal article" date="2018" name="Int. J. Syst. Evol. Microbiol.">
        <title>Methylomusa anaerophila gen. nov., sp. nov., an anaerobic methanol-utilizing bacterium isolated from a microbial fuel cell.</title>
        <authorList>
            <person name="Amano N."/>
            <person name="Yamamuro A."/>
            <person name="Miyahara M."/>
            <person name="Kouzuma A."/>
            <person name="Abe T."/>
            <person name="Watanabe K."/>
        </authorList>
    </citation>
    <scope>NUCLEOTIDE SEQUENCE [LARGE SCALE GENOMIC DNA]</scope>
    <source>
        <strain evidence="7 8">MMFC1</strain>
    </source>
</reference>
<evidence type="ECO:0000256" key="4">
    <source>
        <dbReference type="ARBA" id="ARBA00022960"/>
    </source>
</evidence>
<feature type="binding site" evidence="6">
    <location>
        <begin position="206"/>
        <end position="209"/>
    </location>
    <ligand>
        <name>ATP</name>
        <dbReference type="ChEBI" id="CHEBI:30616"/>
    </ligand>
</feature>
<dbReference type="NCBIfam" id="NF010539">
    <property type="entry name" value="PRK13927.1"/>
    <property type="match status" value="1"/>
</dbReference>
<feature type="binding site" evidence="6">
    <location>
        <begin position="158"/>
        <end position="160"/>
    </location>
    <ligand>
        <name>ATP</name>
        <dbReference type="ChEBI" id="CHEBI:30616"/>
    </ligand>
</feature>
<dbReference type="GO" id="GO:0008360">
    <property type="term" value="P:regulation of cell shape"/>
    <property type="evidence" value="ECO:0007669"/>
    <property type="project" value="UniProtKB-UniRule"/>
</dbReference>
<keyword evidence="4 6" id="KW-0133">Cell shape</keyword>
<dbReference type="AlphaFoldDB" id="A0A348AKD8"/>
<evidence type="ECO:0000313" key="8">
    <source>
        <dbReference type="Proteomes" id="UP000276437"/>
    </source>
</evidence>
<evidence type="ECO:0000256" key="2">
    <source>
        <dbReference type="ARBA" id="ARBA00022741"/>
    </source>
</evidence>
<evidence type="ECO:0000256" key="5">
    <source>
        <dbReference type="ARBA" id="ARBA00023458"/>
    </source>
</evidence>
<dbReference type="PANTHER" id="PTHR42749:SF1">
    <property type="entry name" value="CELL SHAPE-DETERMINING PROTEIN MREB"/>
    <property type="match status" value="1"/>
</dbReference>